<comment type="caution">
    <text evidence="2">The sequence shown here is derived from an EMBL/GenBank/DDBJ whole genome shotgun (WGS) entry which is preliminary data.</text>
</comment>
<organism evidence="2 3">
    <name type="scientific">Gaopeijia maritima</name>
    <dbReference type="NCBI Taxonomy" id="3119007"/>
    <lineage>
        <taxon>Bacteria</taxon>
        <taxon>Pseudomonadati</taxon>
        <taxon>Gemmatimonadota</taxon>
        <taxon>Longimicrobiia</taxon>
        <taxon>Gaopeijiales</taxon>
        <taxon>Gaopeijiaceae</taxon>
        <taxon>Gaopeijia</taxon>
    </lineage>
</organism>
<feature type="region of interest" description="Disordered" evidence="1">
    <location>
        <begin position="1"/>
        <end position="35"/>
    </location>
</feature>
<dbReference type="RefSeq" id="WP_405276656.1">
    <property type="nucleotide sequence ID" value="NZ_JBBHLI010000009.1"/>
</dbReference>
<keyword evidence="3" id="KW-1185">Reference proteome</keyword>
<evidence type="ECO:0000313" key="3">
    <source>
        <dbReference type="Proteomes" id="UP001484239"/>
    </source>
</evidence>
<accession>A0ABU9EBN0</accession>
<dbReference type="EMBL" id="JBBHLI010000009">
    <property type="protein sequence ID" value="MEK9502137.1"/>
    <property type="molecule type" value="Genomic_DNA"/>
</dbReference>
<sequence>MALTKAPRTPSLPRVEALPDPPSLRTPPRRRRRLRTRGGGWLLAPSFVALRRPRPTPLPGPGGAGLRILERGFDLRSPLDLARWLRWRAEAGRWH</sequence>
<protein>
    <submittedName>
        <fullName evidence="2">Uncharacterized protein</fullName>
    </submittedName>
</protein>
<evidence type="ECO:0000313" key="2">
    <source>
        <dbReference type="EMBL" id="MEK9502137.1"/>
    </source>
</evidence>
<name>A0ABU9EBN0_9BACT</name>
<gene>
    <name evidence="2" type="ORF">WI372_14185</name>
</gene>
<dbReference type="Proteomes" id="UP001484239">
    <property type="component" value="Unassembled WGS sequence"/>
</dbReference>
<proteinExistence type="predicted"/>
<reference evidence="2 3" key="1">
    <citation type="submission" date="2024-02" db="EMBL/GenBank/DDBJ databases">
        <title>A novel Gemmatimonadota bacterium.</title>
        <authorList>
            <person name="Du Z.-J."/>
            <person name="Ye Y.-Q."/>
        </authorList>
    </citation>
    <scope>NUCLEOTIDE SEQUENCE [LARGE SCALE GENOMIC DNA]</scope>
    <source>
        <strain evidence="2 3">DH-20</strain>
    </source>
</reference>
<evidence type="ECO:0000256" key="1">
    <source>
        <dbReference type="SAM" id="MobiDB-lite"/>
    </source>
</evidence>